<feature type="transmembrane region" description="Helical" evidence="1">
    <location>
        <begin position="57"/>
        <end position="79"/>
    </location>
</feature>
<reference evidence="3" key="1">
    <citation type="journal article" date="2014" name="Int. J. Syst. Evol. Microbiol.">
        <title>Complete genome sequence of Corynebacterium casei LMG S-19264T (=DSM 44701T), isolated from a smear-ripened cheese.</title>
        <authorList>
            <consortium name="US DOE Joint Genome Institute (JGI-PGF)"/>
            <person name="Walter F."/>
            <person name="Albersmeier A."/>
            <person name="Kalinowski J."/>
            <person name="Ruckert C."/>
        </authorList>
    </citation>
    <scope>NUCLEOTIDE SEQUENCE</scope>
    <source>
        <strain evidence="3">KCTC 12368</strain>
    </source>
</reference>
<dbReference type="InterPro" id="IPR058058">
    <property type="entry name" value="CBU_0592-like"/>
</dbReference>
<keyword evidence="1" id="KW-0812">Transmembrane</keyword>
<evidence type="ECO:0000313" key="3">
    <source>
        <dbReference type="EMBL" id="GGZ41429.1"/>
    </source>
</evidence>
<feature type="transmembrane region" description="Helical" evidence="1">
    <location>
        <begin position="6"/>
        <end position="21"/>
    </location>
</feature>
<dbReference type="Pfam" id="PF26604">
    <property type="entry name" value="CBU_0592"/>
    <property type="match status" value="1"/>
</dbReference>
<keyword evidence="1" id="KW-1133">Transmembrane helix</keyword>
<dbReference type="EMBL" id="BMWX01000011">
    <property type="protein sequence ID" value="GGZ41429.1"/>
    <property type="molecule type" value="Genomic_DNA"/>
</dbReference>
<evidence type="ECO:0000313" key="4">
    <source>
        <dbReference type="Proteomes" id="UP000619457"/>
    </source>
</evidence>
<keyword evidence="1" id="KW-0472">Membrane</keyword>
<keyword evidence="4" id="KW-1185">Reference proteome</keyword>
<dbReference type="Proteomes" id="UP000619457">
    <property type="component" value="Unassembled WGS sequence"/>
</dbReference>
<proteinExistence type="predicted"/>
<comment type="caution">
    <text evidence="3">The sequence shown here is derived from an EMBL/GenBank/DDBJ whole genome shotgun (WGS) entry which is preliminary data.</text>
</comment>
<dbReference type="NCBIfam" id="NF047864">
    <property type="entry name" value="CBU_0592_membra"/>
    <property type="match status" value="1"/>
</dbReference>
<feature type="transmembrane region" description="Helical" evidence="1">
    <location>
        <begin position="33"/>
        <end position="51"/>
    </location>
</feature>
<sequence>MIFEVFGWIGAVLFISSYVLLSSGKLSQHGMMYHLLNLLGAICLVVNAIHFSDQANVLVNTVWAGIALLALVQAVKAYFRSKS</sequence>
<evidence type="ECO:0000259" key="2">
    <source>
        <dbReference type="Pfam" id="PF26604"/>
    </source>
</evidence>
<feature type="domain" description="CBU-0592-like" evidence="2">
    <location>
        <begin position="4"/>
        <end position="76"/>
    </location>
</feature>
<organism evidence="3 4">
    <name type="scientific">Echinicola pacifica</name>
    <dbReference type="NCBI Taxonomy" id="346377"/>
    <lineage>
        <taxon>Bacteria</taxon>
        <taxon>Pseudomonadati</taxon>
        <taxon>Bacteroidota</taxon>
        <taxon>Cytophagia</taxon>
        <taxon>Cytophagales</taxon>
        <taxon>Cyclobacteriaceae</taxon>
        <taxon>Echinicola</taxon>
    </lineage>
</organism>
<reference evidence="3" key="2">
    <citation type="submission" date="2020-09" db="EMBL/GenBank/DDBJ databases">
        <authorList>
            <person name="Sun Q."/>
            <person name="Kim S."/>
        </authorList>
    </citation>
    <scope>NUCLEOTIDE SEQUENCE</scope>
    <source>
        <strain evidence="3">KCTC 12368</strain>
    </source>
</reference>
<name>A0A918UY69_9BACT</name>
<gene>
    <name evidence="3" type="ORF">GCM10007049_38390</name>
</gene>
<accession>A0A918UY69</accession>
<dbReference type="AlphaFoldDB" id="A0A918UY69"/>
<protein>
    <recommendedName>
        <fullName evidence="2">CBU-0592-like domain-containing protein</fullName>
    </recommendedName>
</protein>
<evidence type="ECO:0000256" key="1">
    <source>
        <dbReference type="SAM" id="Phobius"/>
    </source>
</evidence>
<dbReference type="RefSeq" id="WP_018473768.1">
    <property type="nucleotide sequence ID" value="NZ_BMWX01000011.1"/>
</dbReference>